<proteinExistence type="predicted"/>
<name>A0A2P2IKB2_RHIMU</name>
<reference evidence="1" key="1">
    <citation type="submission" date="2018-02" db="EMBL/GenBank/DDBJ databases">
        <title>Rhizophora mucronata_Transcriptome.</title>
        <authorList>
            <person name="Meera S.P."/>
            <person name="Sreeshan A."/>
            <person name="Augustine A."/>
        </authorList>
    </citation>
    <scope>NUCLEOTIDE SEQUENCE</scope>
    <source>
        <tissue evidence="1">Leaf</tissue>
    </source>
</reference>
<organism evidence="1">
    <name type="scientific">Rhizophora mucronata</name>
    <name type="common">Asiatic mangrove</name>
    <dbReference type="NCBI Taxonomy" id="61149"/>
    <lineage>
        <taxon>Eukaryota</taxon>
        <taxon>Viridiplantae</taxon>
        <taxon>Streptophyta</taxon>
        <taxon>Embryophyta</taxon>
        <taxon>Tracheophyta</taxon>
        <taxon>Spermatophyta</taxon>
        <taxon>Magnoliopsida</taxon>
        <taxon>eudicotyledons</taxon>
        <taxon>Gunneridae</taxon>
        <taxon>Pentapetalae</taxon>
        <taxon>rosids</taxon>
        <taxon>fabids</taxon>
        <taxon>Malpighiales</taxon>
        <taxon>Rhizophoraceae</taxon>
        <taxon>Rhizophora</taxon>
    </lineage>
</organism>
<protein>
    <submittedName>
        <fullName evidence="1">LRR-RLK</fullName>
    </submittedName>
</protein>
<dbReference type="EMBL" id="GGEC01001187">
    <property type="protein sequence ID" value="MBW81670.1"/>
    <property type="molecule type" value="Transcribed_RNA"/>
</dbReference>
<dbReference type="AlphaFoldDB" id="A0A2P2IKB2"/>
<evidence type="ECO:0000313" key="1">
    <source>
        <dbReference type="EMBL" id="MBW81670.1"/>
    </source>
</evidence>
<accession>A0A2P2IKB2</accession>
<sequence length="53" mass="5641">MFPTIISPGACRTLPSSRSSLSASSPAIPPFASPENSVLEMAKTTRSFQRRCA</sequence>